<dbReference type="GO" id="GO:0033202">
    <property type="term" value="C:DNA helicase complex"/>
    <property type="evidence" value="ECO:0007669"/>
    <property type="project" value="TreeGrafter"/>
</dbReference>
<keyword evidence="10" id="KW-0413">Isomerase</keyword>
<dbReference type="Gene3D" id="1.10.486.10">
    <property type="entry name" value="PCRA, domain 4"/>
    <property type="match status" value="1"/>
</dbReference>
<dbReference type="InterPro" id="IPR011335">
    <property type="entry name" value="Restrct_endonuc-II-like"/>
</dbReference>
<evidence type="ECO:0000256" key="14">
    <source>
        <dbReference type="PROSITE-ProRule" id="PRU00560"/>
    </source>
</evidence>
<evidence type="ECO:0000259" key="17">
    <source>
        <dbReference type="PROSITE" id="PS51217"/>
    </source>
</evidence>
<dbReference type="EC" id="5.6.2.4" evidence="12"/>
<dbReference type="Gene3D" id="3.90.320.10">
    <property type="match status" value="1"/>
</dbReference>
<keyword evidence="7 14" id="KW-0067">ATP-binding</keyword>
<dbReference type="PANTHER" id="PTHR11070:SF48">
    <property type="entry name" value="ATP-DEPENDENT HELICASE_NUCLEASE SUBUNIT A"/>
    <property type="match status" value="1"/>
</dbReference>
<sequence>MKQESVCLTPAQREAVQSLDADCIVSAGAGSGKTRVLVERFLHILDRFGDDPELTEKMVAITFTEKAATEMKDRVRKGMKERLRHARRQKNVVEEQRWYRMLTESERIRITTIHSFCTRLLQDYPIEAGVEPGFSVMNEVEAQLLLKESVEASLSPMMDCPGANYLEQWMTSRSFERCISTLTDVYSMMVGNGWRPEDLARRTSDHLSMVTRQLEDKWRSGKDSLLLASAPLMDVNGGKKVTEFQSAWPDLKREIVSAGDPKALLPILEEANHLLKGNWGRKEEIVSLRHRMKEHLEHMLEVTQGLLLLPTEQKMTEGICCLLEMVDRRFAQAKQERSMLDFDDLQTRAVRLLREHPDVLNRERDRIQYLMVDEYQDTNDAQKQLVDLLCEPHACPGKLFVVGDPKQSIYRFRGAEVNVFGQTRKEILSRDGREVVLVDNFRSDVYLVDFVNGLFSRLMSQDRNSPNYYQETIARQDSTGEGRVEFFSVPDQKACPNGKDPRMIEAAGIARRIRQLIDEGTPPGEIAVLFQAMTHIKKYEQELVRQGIPFYVVKGRGFYDRQEVMDVLHYLRFLADPEDALALTGVLRSPFCGVSDETILALTREKDWMKSLECWMDIREISERERVKLKGFMAHLAKVRQWLGRISVAELIEHLLEDSGYRQVLWATPQGKQACANLDKLVSMARDEQIQPVYSLRSFLQSVEQWQTVQQETEATVEPAEGNSVKLMTIHQAKGLEFPVVFVPDLSRSPNRSDCDVSVDRQAGLVVRLQGITDTSGESYRWLRWLEKEKELEREESVRLFYVAATRAKSRLILSGQPLQHKRIKKGEGIFSAATWSEWLDALFGFCNMPEENGVWALDDKGLAMHVWFWKEEESMSPSVETSLLDHSEFPESTVSDPESEDMSVATAPRGWMPEDRKPISVSDFMLLVHCPRKYFYARILGLFFPERLMERESTDREKEEGISLSPQLKGEIVHKMIENISEAADETELEDLFSQVMNRFGISTIRRERVKTEIFSHLKTYRNSRLHQNRELNSEMKKEARFIHEWAGLEIEGVIDRLHRTSDGSWELVDYKTNDIEASRVMETAKEYLPQLQLYVLAAKEVWGLDVSQATLFFLKPDQEFSWKVDQQWIQQAKKKLVETADQLRQGKEIGDYPPDPGKQCRYCHYQRICEAFQ</sequence>
<accession>A0A521ET19</accession>
<dbReference type="Pfam" id="PF12705">
    <property type="entry name" value="PDDEXK_1"/>
    <property type="match status" value="1"/>
</dbReference>
<evidence type="ECO:0000313" key="18">
    <source>
        <dbReference type="EMBL" id="SMO86240.1"/>
    </source>
</evidence>
<gene>
    <name evidence="18" type="ORF">SAMN06264849_11057</name>
</gene>
<keyword evidence="19" id="KW-1185">Reference proteome</keyword>
<feature type="binding site" evidence="14">
    <location>
        <begin position="27"/>
        <end position="34"/>
    </location>
    <ligand>
        <name>ATP</name>
        <dbReference type="ChEBI" id="CHEBI:30616"/>
    </ligand>
</feature>
<dbReference type="GO" id="GO:0043138">
    <property type="term" value="F:3'-5' DNA helicase activity"/>
    <property type="evidence" value="ECO:0007669"/>
    <property type="project" value="UniProtKB-EC"/>
</dbReference>
<comment type="catalytic activity">
    <reaction evidence="13">
        <text>ATP + H2O = ADP + phosphate + H(+)</text>
        <dbReference type="Rhea" id="RHEA:13065"/>
        <dbReference type="ChEBI" id="CHEBI:15377"/>
        <dbReference type="ChEBI" id="CHEBI:15378"/>
        <dbReference type="ChEBI" id="CHEBI:30616"/>
        <dbReference type="ChEBI" id="CHEBI:43474"/>
        <dbReference type="ChEBI" id="CHEBI:456216"/>
        <dbReference type="EC" id="5.6.2.4"/>
    </reaction>
</comment>
<evidence type="ECO:0000256" key="15">
    <source>
        <dbReference type="SAM" id="MobiDB-lite"/>
    </source>
</evidence>
<dbReference type="InterPro" id="IPR000212">
    <property type="entry name" value="DNA_helicase_UvrD/REP"/>
</dbReference>
<feature type="domain" description="UvrD-like helicase C-terminal" evidence="17">
    <location>
        <begin position="452"/>
        <end position="735"/>
    </location>
</feature>
<keyword evidence="8" id="KW-0238">DNA-binding</keyword>
<evidence type="ECO:0000256" key="13">
    <source>
        <dbReference type="ARBA" id="ARBA00048988"/>
    </source>
</evidence>
<dbReference type="InterPro" id="IPR027417">
    <property type="entry name" value="P-loop_NTPase"/>
</dbReference>
<comment type="catalytic activity">
    <reaction evidence="11">
        <text>Couples ATP hydrolysis with the unwinding of duplex DNA by translocating in the 3'-5' direction.</text>
        <dbReference type="EC" id="5.6.2.4"/>
    </reaction>
</comment>
<dbReference type="PROSITE" id="PS51198">
    <property type="entry name" value="UVRD_HELICASE_ATP_BIND"/>
    <property type="match status" value="1"/>
</dbReference>
<keyword evidence="4 14" id="KW-0378">Hydrolase</keyword>
<organism evidence="18 19">
    <name type="scientific">Melghirimyces algeriensis</name>
    <dbReference type="NCBI Taxonomy" id="910412"/>
    <lineage>
        <taxon>Bacteria</taxon>
        <taxon>Bacillati</taxon>
        <taxon>Bacillota</taxon>
        <taxon>Bacilli</taxon>
        <taxon>Bacillales</taxon>
        <taxon>Thermoactinomycetaceae</taxon>
        <taxon>Melghirimyces</taxon>
    </lineage>
</organism>
<dbReference type="GO" id="GO:0005524">
    <property type="term" value="F:ATP binding"/>
    <property type="evidence" value="ECO:0007669"/>
    <property type="project" value="UniProtKB-UniRule"/>
</dbReference>
<evidence type="ECO:0000256" key="8">
    <source>
        <dbReference type="ARBA" id="ARBA00023125"/>
    </source>
</evidence>
<proteinExistence type="predicted"/>
<dbReference type="InterPro" id="IPR038726">
    <property type="entry name" value="PDDEXK_AddAB-type"/>
</dbReference>
<dbReference type="GO" id="GO:0003677">
    <property type="term" value="F:DNA binding"/>
    <property type="evidence" value="ECO:0007669"/>
    <property type="project" value="UniProtKB-KW"/>
</dbReference>
<reference evidence="18 19" key="1">
    <citation type="submission" date="2017-05" db="EMBL/GenBank/DDBJ databases">
        <authorList>
            <person name="Varghese N."/>
            <person name="Submissions S."/>
        </authorList>
    </citation>
    <scope>NUCLEOTIDE SEQUENCE [LARGE SCALE GENOMIC DNA]</scope>
    <source>
        <strain evidence="18 19">DSM 45474</strain>
    </source>
</reference>
<dbReference type="SUPFAM" id="SSF52540">
    <property type="entry name" value="P-loop containing nucleoside triphosphate hydrolases"/>
    <property type="match status" value="1"/>
</dbReference>
<evidence type="ECO:0000256" key="6">
    <source>
        <dbReference type="ARBA" id="ARBA00022839"/>
    </source>
</evidence>
<dbReference type="CDD" id="cd17932">
    <property type="entry name" value="DEXQc_UvrD"/>
    <property type="match status" value="1"/>
</dbReference>
<dbReference type="InterPro" id="IPR011604">
    <property type="entry name" value="PDDEXK-like_dom_sf"/>
</dbReference>
<dbReference type="PANTHER" id="PTHR11070">
    <property type="entry name" value="UVRD / RECB / PCRA DNA HELICASE FAMILY MEMBER"/>
    <property type="match status" value="1"/>
</dbReference>
<evidence type="ECO:0000256" key="4">
    <source>
        <dbReference type="ARBA" id="ARBA00022801"/>
    </source>
</evidence>
<dbReference type="SUPFAM" id="SSF52980">
    <property type="entry name" value="Restriction endonuclease-like"/>
    <property type="match status" value="1"/>
</dbReference>
<dbReference type="Pfam" id="PF13361">
    <property type="entry name" value="UvrD_C"/>
    <property type="match status" value="1"/>
</dbReference>
<dbReference type="GO" id="GO:0005829">
    <property type="term" value="C:cytosol"/>
    <property type="evidence" value="ECO:0007669"/>
    <property type="project" value="TreeGrafter"/>
</dbReference>
<evidence type="ECO:0000259" key="16">
    <source>
        <dbReference type="PROSITE" id="PS51198"/>
    </source>
</evidence>
<evidence type="ECO:0000256" key="2">
    <source>
        <dbReference type="ARBA" id="ARBA00022741"/>
    </source>
</evidence>
<evidence type="ECO:0000256" key="11">
    <source>
        <dbReference type="ARBA" id="ARBA00034617"/>
    </source>
</evidence>
<protein>
    <recommendedName>
        <fullName evidence="12">DNA 3'-5' helicase</fullName>
        <ecNumber evidence="12">5.6.2.4</ecNumber>
    </recommendedName>
</protein>
<evidence type="ECO:0000256" key="5">
    <source>
        <dbReference type="ARBA" id="ARBA00022806"/>
    </source>
</evidence>
<dbReference type="Pfam" id="PF00580">
    <property type="entry name" value="UvrD-helicase"/>
    <property type="match status" value="1"/>
</dbReference>
<dbReference type="Gene3D" id="3.30.160.800">
    <property type="match status" value="1"/>
</dbReference>
<dbReference type="PROSITE" id="PS51217">
    <property type="entry name" value="UVRD_HELICASE_CTER"/>
    <property type="match status" value="1"/>
</dbReference>
<dbReference type="Gene3D" id="3.40.50.300">
    <property type="entry name" value="P-loop containing nucleotide triphosphate hydrolases"/>
    <property type="match status" value="3"/>
</dbReference>
<evidence type="ECO:0000256" key="1">
    <source>
        <dbReference type="ARBA" id="ARBA00022722"/>
    </source>
</evidence>
<feature type="domain" description="UvrD-like helicase ATP-binding" evidence="16">
    <location>
        <begin position="6"/>
        <end position="444"/>
    </location>
</feature>
<evidence type="ECO:0000313" key="19">
    <source>
        <dbReference type="Proteomes" id="UP000315636"/>
    </source>
</evidence>
<dbReference type="InterPro" id="IPR014016">
    <property type="entry name" value="UvrD-like_ATP-bd"/>
</dbReference>
<dbReference type="RefSeq" id="WP_185956313.1">
    <property type="nucleotide sequence ID" value="NZ_FXTI01000010.1"/>
</dbReference>
<dbReference type="GO" id="GO:0004527">
    <property type="term" value="F:exonuclease activity"/>
    <property type="evidence" value="ECO:0007669"/>
    <property type="project" value="UniProtKB-KW"/>
</dbReference>
<keyword evidence="3" id="KW-0227">DNA damage</keyword>
<keyword evidence="9" id="KW-0234">DNA repair</keyword>
<dbReference type="AlphaFoldDB" id="A0A521ET19"/>
<dbReference type="Proteomes" id="UP000315636">
    <property type="component" value="Unassembled WGS sequence"/>
</dbReference>
<keyword evidence="5 14" id="KW-0347">Helicase</keyword>
<keyword evidence="2 14" id="KW-0547">Nucleotide-binding</keyword>
<evidence type="ECO:0000256" key="7">
    <source>
        <dbReference type="ARBA" id="ARBA00022840"/>
    </source>
</evidence>
<keyword evidence="1" id="KW-0540">Nuclease</keyword>
<feature type="region of interest" description="Disordered" evidence="15">
    <location>
        <begin position="881"/>
        <end position="903"/>
    </location>
</feature>
<keyword evidence="6" id="KW-0269">Exonuclease</keyword>
<dbReference type="GO" id="GO:0000725">
    <property type="term" value="P:recombinational repair"/>
    <property type="evidence" value="ECO:0007669"/>
    <property type="project" value="TreeGrafter"/>
</dbReference>
<evidence type="ECO:0000256" key="12">
    <source>
        <dbReference type="ARBA" id="ARBA00034808"/>
    </source>
</evidence>
<dbReference type="EMBL" id="FXTI01000010">
    <property type="protein sequence ID" value="SMO86240.1"/>
    <property type="molecule type" value="Genomic_DNA"/>
</dbReference>
<evidence type="ECO:0000256" key="10">
    <source>
        <dbReference type="ARBA" id="ARBA00023235"/>
    </source>
</evidence>
<name>A0A521ET19_9BACL</name>
<evidence type="ECO:0000256" key="3">
    <source>
        <dbReference type="ARBA" id="ARBA00022763"/>
    </source>
</evidence>
<dbReference type="InterPro" id="IPR014017">
    <property type="entry name" value="DNA_helicase_UvrD-like_C"/>
</dbReference>
<evidence type="ECO:0000256" key="9">
    <source>
        <dbReference type="ARBA" id="ARBA00023204"/>
    </source>
</evidence>